<evidence type="ECO:0000313" key="20">
    <source>
        <dbReference type="EMBL" id="PKI82367.1"/>
    </source>
</evidence>
<dbReference type="InterPro" id="IPR023213">
    <property type="entry name" value="CAT-like_dom_sf"/>
</dbReference>
<keyword evidence="8" id="KW-0809">Transit peptide</keyword>
<evidence type="ECO:0000256" key="2">
    <source>
        <dbReference type="ARBA" id="ARBA00004443"/>
    </source>
</evidence>
<evidence type="ECO:0000256" key="7">
    <source>
        <dbReference type="ARBA" id="ARBA00022832"/>
    </source>
</evidence>
<dbReference type="FunFam" id="3.30.559.70:FF:000007">
    <property type="entry name" value="Carnitine O-acetyltransferase, mitochondrial"/>
    <property type="match status" value="1"/>
</dbReference>
<dbReference type="GO" id="GO:0005743">
    <property type="term" value="C:mitochondrial inner membrane"/>
    <property type="evidence" value="ECO:0007669"/>
    <property type="project" value="UniProtKB-SubCell"/>
</dbReference>
<feature type="active site" description="Proton acceptor" evidence="18">
    <location>
        <position position="329"/>
    </location>
</feature>
<dbReference type="Proteomes" id="UP000232875">
    <property type="component" value="Unassembled WGS sequence"/>
</dbReference>
<feature type="domain" description="Choline/carnitine acyltransferase" evidence="19">
    <location>
        <begin position="28"/>
        <end position="595"/>
    </location>
</feature>
<evidence type="ECO:0000256" key="14">
    <source>
        <dbReference type="ARBA" id="ARBA00052702"/>
    </source>
</evidence>
<evidence type="ECO:0000256" key="13">
    <source>
        <dbReference type="ARBA" id="ARBA00023315"/>
    </source>
</evidence>
<evidence type="ECO:0000256" key="5">
    <source>
        <dbReference type="ARBA" id="ARBA00022679"/>
    </source>
</evidence>
<evidence type="ECO:0000256" key="8">
    <source>
        <dbReference type="ARBA" id="ARBA00022946"/>
    </source>
</evidence>
<comment type="similarity">
    <text evidence="3">Belongs to the carnitine/choline acetyltransferase family.</text>
</comment>
<dbReference type="GO" id="GO:0006631">
    <property type="term" value="P:fatty acid metabolic process"/>
    <property type="evidence" value="ECO:0007669"/>
    <property type="project" value="UniProtKB-KW"/>
</dbReference>
<evidence type="ECO:0000256" key="16">
    <source>
        <dbReference type="ARBA" id="ARBA00066910"/>
    </source>
</evidence>
<evidence type="ECO:0000256" key="15">
    <source>
        <dbReference type="ARBA" id="ARBA00053195"/>
    </source>
</evidence>
<keyword evidence="21" id="KW-1185">Reference proteome</keyword>
<comment type="catalytic activity">
    <reaction evidence="14">
        <text>(R)-carnitine + acetyl-CoA = O-acetyl-(R)-carnitine + CoA</text>
        <dbReference type="Rhea" id="RHEA:21136"/>
        <dbReference type="ChEBI" id="CHEBI:16347"/>
        <dbReference type="ChEBI" id="CHEBI:57287"/>
        <dbReference type="ChEBI" id="CHEBI:57288"/>
        <dbReference type="ChEBI" id="CHEBI:57589"/>
        <dbReference type="EC" id="2.3.1.7"/>
    </reaction>
</comment>
<dbReference type="Gene3D" id="3.30.559.10">
    <property type="entry name" value="Chloramphenicol acetyltransferase-like domain"/>
    <property type="match status" value="1"/>
</dbReference>
<protein>
    <recommendedName>
        <fullName evidence="17">Carnitine O-acetyltransferase, mitochondrial</fullName>
        <ecNumber evidence="16">2.3.1.7</ecNumber>
    </recommendedName>
</protein>
<dbReference type="SUPFAM" id="SSF52777">
    <property type="entry name" value="CoA-dependent acyltransferases"/>
    <property type="match status" value="2"/>
</dbReference>
<comment type="subcellular location">
    <subcellularLocation>
        <location evidence="2">Mitochondrion inner membrane</location>
        <topology evidence="2">Peripheral membrane protein</topology>
        <orientation evidence="2">Matrix side</orientation>
    </subcellularLocation>
    <subcellularLocation>
        <location evidence="1">Peroxisome</location>
    </subcellularLocation>
</comment>
<dbReference type="Gene3D" id="3.30.559.70">
    <property type="entry name" value="Choline/Carnitine o-acyltransferase, domain 2"/>
    <property type="match status" value="1"/>
</dbReference>
<evidence type="ECO:0000256" key="12">
    <source>
        <dbReference type="ARBA" id="ARBA00023140"/>
    </source>
</evidence>
<dbReference type="InterPro" id="IPR000542">
    <property type="entry name" value="Carn_acyl_trans"/>
</dbReference>
<dbReference type="PANTHER" id="PTHR22589:SF103">
    <property type="entry name" value="CARNITINE O-ACETYL-TRANSFERASE, ISOFORM A-RELATED"/>
    <property type="match status" value="1"/>
</dbReference>
<organism evidence="20 21">
    <name type="scientific">Malassezia vespertilionis</name>
    <dbReference type="NCBI Taxonomy" id="2020962"/>
    <lineage>
        <taxon>Eukaryota</taxon>
        <taxon>Fungi</taxon>
        <taxon>Dikarya</taxon>
        <taxon>Basidiomycota</taxon>
        <taxon>Ustilaginomycotina</taxon>
        <taxon>Malasseziomycetes</taxon>
        <taxon>Malasseziales</taxon>
        <taxon>Malasseziaceae</taxon>
        <taxon>Malassezia</taxon>
    </lineage>
</organism>
<dbReference type="EC" id="2.3.1.7" evidence="16"/>
<dbReference type="EMBL" id="KZ454995">
    <property type="protein sequence ID" value="PKI82367.1"/>
    <property type="molecule type" value="Genomic_DNA"/>
</dbReference>
<keyword evidence="13" id="KW-0012">Acyltransferase</keyword>
<proteinExistence type="inferred from homology"/>
<keyword evidence="5" id="KW-0808">Transferase</keyword>
<evidence type="ECO:0000259" key="19">
    <source>
        <dbReference type="Pfam" id="PF00755"/>
    </source>
</evidence>
<dbReference type="GeneID" id="80902849"/>
<keyword evidence="4" id="KW-0813">Transport</keyword>
<evidence type="ECO:0000256" key="9">
    <source>
        <dbReference type="ARBA" id="ARBA00023098"/>
    </source>
</evidence>
<name>A0A2N1J734_9BASI</name>
<keyword evidence="12" id="KW-0576">Peroxisome</keyword>
<keyword evidence="7" id="KW-0276">Fatty acid metabolism</keyword>
<keyword evidence="11" id="KW-0472">Membrane</keyword>
<sequence>MAPSTRTMTTASAPEKRMFEGQASVAHLPVPKLEDTLPKYLRTTLPLQTSQSLAVTESAVKSALSGKDAAFVRELQQRLEHRANNEGRDSWLAEWWLSYAYMSYRGELVPNVSYFYLHRSDPKAKTNVARAAQMMKATMIFRELVNTEQLAPEKTKTGYLDMAPFKYLFNVCRIPQAGEDVCFTADPAKHNHVIVARNGYFYEFDLIHPISGNQLSVPEIEVQLSKILSDKRSASMNKQPIGAFTADDRDTWTEARKALLSGPHAEKNRKSLERIESGVVLFALDNGKPVSLEDRGWNVWRGNQGKNRFYDKQQFVVSENGVSGFVGEHSMLDGTHTMRLNNFVLTALADGKIPLEGEGAGAVLDDPVLLEFGEDAATEKAANDSAARFALSMEKEALSVLDFEGYGKGFVKQCKTSPDAWAQMAIQMAYYKMFGTSGATYEAAQTRKFKGGRTETIRSCSVESQAFVEAMGNVNTPDADRVKLFERACNQHVTYARECAEGHGVDRHLLGLKLSMRPGEELPALFKDPMNATSGTWLLSTSQISAELFDAWGFGQVTPKGFGVAYAIKENAFTFTIVCLKDEHDPKEFTHYLNEALVELKQLYMRVHKSKM</sequence>
<evidence type="ECO:0000256" key="3">
    <source>
        <dbReference type="ARBA" id="ARBA00005232"/>
    </source>
</evidence>
<evidence type="ECO:0000256" key="11">
    <source>
        <dbReference type="ARBA" id="ARBA00023136"/>
    </source>
</evidence>
<evidence type="ECO:0000256" key="10">
    <source>
        <dbReference type="ARBA" id="ARBA00023128"/>
    </source>
</evidence>
<dbReference type="PANTHER" id="PTHR22589">
    <property type="entry name" value="CARNITINE O-ACYLTRANSFERASE"/>
    <property type="match status" value="1"/>
</dbReference>
<dbReference type="GO" id="GO:0004092">
    <property type="term" value="F:carnitine O-acetyltransferase activity"/>
    <property type="evidence" value="ECO:0007669"/>
    <property type="project" value="UniProtKB-EC"/>
</dbReference>
<dbReference type="OrthoDB" id="240216at2759"/>
<keyword evidence="6" id="KW-0999">Mitochondrion inner membrane</keyword>
<dbReference type="Pfam" id="PF00755">
    <property type="entry name" value="Carn_acyltransf"/>
    <property type="match status" value="1"/>
</dbReference>
<dbReference type="InterPro" id="IPR042231">
    <property type="entry name" value="Cho/carn_acyl_trans_2"/>
</dbReference>
<accession>A0A2N1J734</accession>
<evidence type="ECO:0000313" key="21">
    <source>
        <dbReference type="Proteomes" id="UP000232875"/>
    </source>
</evidence>
<keyword evidence="10" id="KW-0496">Mitochondrion</keyword>
<dbReference type="AlphaFoldDB" id="A0A2N1J734"/>
<comment type="function">
    <text evidence="15">Carnitine acetylase is specific for short chain fatty acids. Carnitine acetylase seems to affect the flux through the pyruvate dehydrogenase complex. It may be involved as well in the transport of acetyl-CoA into mitochondria.</text>
</comment>
<gene>
    <name evidence="20" type="primary">CAT2</name>
    <name evidence="20" type="ORF">MVES_003581</name>
</gene>
<dbReference type="GO" id="GO:0005777">
    <property type="term" value="C:peroxisome"/>
    <property type="evidence" value="ECO:0007669"/>
    <property type="project" value="UniProtKB-SubCell"/>
</dbReference>
<evidence type="ECO:0000256" key="17">
    <source>
        <dbReference type="ARBA" id="ARBA00073438"/>
    </source>
</evidence>
<evidence type="ECO:0000256" key="6">
    <source>
        <dbReference type="ARBA" id="ARBA00022792"/>
    </source>
</evidence>
<evidence type="ECO:0000256" key="4">
    <source>
        <dbReference type="ARBA" id="ARBA00022448"/>
    </source>
</evidence>
<reference evidence="20 21" key="1">
    <citation type="submission" date="2017-10" db="EMBL/GenBank/DDBJ databases">
        <title>A novel species of cold-tolerant Malassezia isolated from bats.</title>
        <authorList>
            <person name="Lorch J.M."/>
            <person name="Palmer J.M."/>
            <person name="Vanderwolf K.J."/>
            <person name="Schmidt K.Z."/>
            <person name="Verant M.L."/>
            <person name="Weller T.J."/>
            <person name="Blehert D.S."/>
        </authorList>
    </citation>
    <scope>NUCLEOTIDE SEQUENCE [LARGE SCALE GENOMIC DNA]</scope>
    <source>
        <strain evidence="20 21">NWHC:44797-103</strain>
    </source>
</reference>
<dbReference type="RefSeq" id="XP_056064130.1">
    <property type="nucleotide sequence ID" value="XM_056208155.1"/>
</dbReference>
<keyword evidence="9" id="KW-0443">Lipid metabolism</keyword>
<dbReference type="STRING" id="2020962.A0A2N1J734"/>
<dbReference type="GO" id="GO:0009437">
    <property type="term" value="P:carnitine metabolic process"/>
    <property type="evidence" value="ECO:0007669"/>
    <property type="project" value="TreeGrafter"/>
</dbReference>
<evidence type="ECO:0000256" key="1">
    <source>
        <dbReference type="ARBA" id="ARBA00004275"/>
    </source>
</evidence>
<evidence type="ECO:0000256" key="18">
    <source>
        <dbReference type="PIRSR" id="PIRSR600542-1"/>
    </source>
</evidence>
<dbReference type="InterPro" id="IPR039551">
    <property type="entry name" value="Cho/carn_acyl_trans"/>
</dbReference>